<gene>
    <name evidence="8" type="ORF">Rsub_08058</name>
</gene>
<dbReference type="Proteomes" id="UP000247498">
    <property type="component" value="Unassembled WGS sequence"/>
</dbReference>
<comment type="subcellular location">
    <subcellularLocation>
        <location evidence="1">Membrane</location>
        <topology evidence="1">Multi-pass membrane protein</topology>
    </subcellularLocation>
</comment>
<evidence type="ECO:0000256" key="2">
    <source>
        <dbReference type="ARBA" id="ARBA00009773"/>
    </source>
</evidence>
<evidence type="ECO:0000256" key="3">
    <source>
        <dbReference type="ARBA" id="ARBA00022692"/>
    </source>
</evidence>
<feature type="compositionally biased region" description="Low complexity" evidence="6">
    <location>
        <begin position="390"/>
        <end position="411"/>
    </location>
</feature>
<evidence type="ECO:0000256" key="4">
    <source>
        <dbReference type="ARBA" id="ARBA00022989"/>
    </source>
</evidence>
<proteinExistence type="inferred from homology"/>
<dbReference type="Pfam" id="PF01594">
    <property type="entry name" value="AI-2E_transport"/>
    <property type="match status" value="1"/>
</dbReference>
<feature type="region of interest" description="Disordered" evidence="6">
    <location>
        <begin position="384"/>
        <end position="411"/>
    </location>
</feature>
<evidence type="ECO:0000256" key="5">
    <source>
        <dbReference type="ARBA" id="ARBA00023136"/>
    </source>
</evidence>
<accession>A0A2V0PFV1</accession>
<dbReference type="InParanoid" id="A0A2V0PFV1"/>
<name>A0A2V0PFV1_9CHLO</name>
<dbReference type="GO" id="GO:0016020">
    <property type="term" value="C:membrane"/>
    <property type="evidence" value="ECO:0007669"/>
    <property type="project" value="UniProtKB-SubCell"/>
</dbReference>
<feature type="transmembrane region" description="Helical" evidence="7">
    <location>
        <begin position="292"/>
        <end position="310"/>
    </location>
</feature>
<sequence length="411" mass="44185">MQRCSCAPAGLSSLDAYETLYQPSELQRLINAIPYRRLCIWGVVALAAWQLHEFFGIAMGTFIVSFIGHSFIAGALDTQPLRWLSPDLDTQRRILVSVYYQLLLQMAGSGPDARAASCVRRCAVMEAVERVVLLSTTNDITRAAVEAGDWTAERSVQLGLAVSGMLKGYTTTAATIITAALKSVTRFTIQARPWGFGVFVALILGFFTLWDLPTISKAVASLKHSRLAPVYEEVAPARIAAVNTALTALGMWALAIPGVGLLSLFVFVCSFIPIAGVIISTTPIGFVALTEYGFMKLALVLLLVAGVHFVEAYGLNPAIYSAHLKLHPLLVLCALVVAEHSLGVWGLLLAVPLTVFALDYLIRYPEYSVTEVGAKELRKVMRTAEEDGGDPAAAGAQHDPPPAQAARQPSG</sequence>
<dbReference type="PANTHER" id="PTHR21716">
    <property type="entry name" value="TRANSMEMBRANE PROTEIN"/>
    <property type="match status" value="1"/>
</dbReference>
<reference evidence="8 9" key="1">
    <citation type="journal article" date="2018" name="Sci. Rep.">
        <title>Raphidocelis subcapitata (=Pseudokirchneriella subcapitata) provides an insight into genome evolution and environmental adaptations in the Sphaeropleales.</title>
        <authorList>
            <person name="Suzuki S."/>
            <person name="Yamaguchi H."/>
            <person name="Nakajima N."/>
            <person name="Kawachi M."/>
        </authorList>
    </citation>
    <scope>NUCLEOTIDE SEQUENCE [LARGE SCALE GENOMIC DNA]</scope>
    <source>
        <strain evidence="8 9">NIES-35</strain>
    </source>
</reference>
<dbReference type="EMBL" id="BDRX01000072">
    <property type="protein sequence ID" value="GBF95935.1"/>
    <property type="molecule type" value="Genomic_DNA"/>
</dbReference>
<evidence type="ECO:0000256" key="6">
    <source>
        <dbReference type="SAM" id="MobiDB-lite"/>
    </source>
</evidence>
<evidence type="ECO:0008006" key="10">
    <source>
        <dbReference type="Google" id="ProtNLM"/>
    </source>
</evidence>
<comment type="caution">
    <text evidence="8">The sequence shown here is derived from an EMBL/GenBank/DDBJ whole genome shotgun (WGS) entry which is preliminary data.</text>
</comment>
<comment type="similarity">
    <text evidence="2">Belongs to the autoinducer-2 exporter (AI-2E) (TC 2.A.86) family.</text>
</comment>
<evidence type="ECO:0000313" key="9">
    <source>
        <dbReference type="Proteomes" id="UP000247498"/>
    </source>
</evidence>
<feature type="transmembrane region" description="Helical" evidence="7">
    <location>
        <begin position="57"/>
        <end position="76"/>
    </location>
</feature>
<feature type="transmembrane region" description="Helical" evidence="7">
    <location>
        <begin position="261"/>
        <end position="286"/>
    </location>
</feature>
<feature type="transmembrane region" description="Helical" evidence="7">
    <location>
        <begin position="344"/>
        <end position="362"/>
    </location>
</feature>
<evidence type="ECO:0000256" key="7">
    <source>
        <dbReference type="SAM" id="Phobius"/>
    </source>
</evidence>
<dbReference type="OrthoDB" id="531865at2759"/>
<keyword evidence="5 7" id="KW-0472">Membrane</keyword>
<dbReference type="InterPro" id="IPR002549">
    <property type="entry name" value="AI-2E-like"/>
</dbReference>
<protein>
    <recommendedName>
        <fullName evidence="10">AI-2E family transporter</fullName>
    </recommendedName>
</protein>
<evidence type="ECO:0000313" key="8">
    <source>
        <dbReference type="EMBL" id="GBF95935.1"/>
    </source>
</evidence>
<dbReference type="AlphaFoldDB" id="A0A2V0PFV1"/>
<organism evidence="8 9">
    <name type="scientific">Raphidocelis subcapitata</name>
    <dbReference type="NCBI Taxonomy" id="307507"/>
    <lineage>
        <taxon>Eukaryota</taxon>
        <taxon>Viridiplantae</taxon>
        <taxon>Chlorophyta</taxon>
        <taxon>core chlorophytes</taxon>
        <taxon>Chlorophyceae</taxon>
        <taxon>CS clade</taxon>
        <taxon>Sphaeropleales</taxon>
        <taxon>Selenastraceae</taxon>
        <taxon>Raphidocelis</taxon>
    </lineage>
</organism>
<keyword evidence="9" id="KW-1185">Reference proteome</keyword>
<dbReference type="STRING" id="307507.A0A2V0PFV1"/>
<keyword evidence="4 7" id="KW-1133">Transmembrane helix</keyword>
<feature type="transmembrane region" description="Helical" evidence="7">
    <location>
        <begin position="194"/>
        <end position="215"/>
    </location>
</feature>
<evidence type="ECO:0000256" key="1">
    <source>
        <dbReference type="ARBA" id="ARBA00004141"/>
    </source>
</evidence>
<dbReference type="PANTHER" id="PTHR21716:SF62">
    <property type="entry name" value="TRANSPORT PROTEIN YDBI-RELATED"/>
    <property type="match status" value="1"/>
</dbReference>
<keyword evidence="3 7" id="KW-0812">Transmembrane</keyword>
<dbReference type="GO" id="GO:0055085">
    <property type="term" value="P:transmembrane transport"/>
    <property type="evidence" value="ECO:0007669"/>
    <property type="project" value="TreeGrafter"/>
</dbReference>